<evidence type="ECO:0000313" key="2">
    <source>
        <dbReference type="EMBL" id="KXU37989.1"/>
    </source>
</evidence>
<dbReference type="InterPro" id="IPR012912">
    <property type="entry name" value="Plasmid_pRiA4b_Orf3-like"/>
</dbReference>
<dbReference type="RefSeq" id="WP_068628312.1">
    <property type="nucleotide sequence ID" value="NZ_LSZQ01000010.1"/>
</dbReference>
<name>A0A139STS1_9BACT</name>
<protein>
    <recommendedName>
        <fullName evidence="1">Plasmid pRiA4b Orf3-like domain-containing protein</fullName>
    </recommendedName>
</protein>
<organism evidence="2 3">
    <name type="scientific">Cephaloticoccus primus</name>
    <dbReference type="NCBI Taxonomy" id="1548207"/>
    <lineage>
        <taxon>Bacteria</taxon>
        <taxon>Pseudomonadati</taxon>
        <taxon>Verrucomicrobiota</taxon>
        <taxon>Opitutia</taxon>
        <taxon>Opitutales</taxon>
        <taxon>Opitutaceae</taxon>
        <taxon>Cephaloticoccus</taxon>
    </lineage>
</organism>
<keyword evidence="3" id="KW-1185">Reference proteome</keyword>
<feature type="domain" description="Plasmid pRiA4b Orf3-like" evidence="1">
    <location>
        <begin position="21"/>
        <end position="187"/>
    </location>
</feature>
<sequence>MISLLEGGGAKPGKKAQDKVLLLRLGIIGSEPPIWRRLVVRESMWLSQLHEAIQVLFDWFDYQTHTFLLGDMRAGSPVQQGELLVEDDRDITLVDLNLEQLGEFVYEYHFGETWRVGITLEKVGPVEPGHAYPQCIAGERAGPPEDCGGLEAFADMLHCIQEPESELGKEWLQWLGESYDPTQCDLEKINKTLRKQLRGT</sequence>
<dbReference type="InterPro" id="IPR024047">
    <property type="entry name" value="MM3350-like_sf"/>
</dbReference>
<dbReference type="AlphaFoldDB" id="A0A139STS1"/>
<evidence type="ECO:0000313" key="3">
    <source>
        <dbReference type="Proteomes" id="UP000070058"/>
    </source>
</evidence>
<dbReference type="OrthoDB" id="9801392at2"/>
<dbReference type="STRING" id="1548207.AXK11_01435"/>
<dbReference type="SUPFAM" id="SSF159941">
    <property type="entry name" value="MM3350-like"/>
    <property type="match status" value="1"/>
</dbReference>
<dbReference type="PANTHER" id="PTHR41878">
    <property type="entry name" value="LEXA REPRESSOR-RELATED"/>
    <property type="match status" value="1"/>
</dbReference>
<dbReference type="Proteomes" id="UP000070058">
    <property type="component" value="Unassembled WGS sequence"/>
</dbReference>
<evidence type="ECO:0000259" key="1">
    <source>
        <dbReference type="Pfam" id="PF07929"/>
    </source>
</evidence>
<accession>A0A139STS1</accession>
<proteinExistence type="predicted"/>
<gene>
    <name evidence="2" type="ORF">AXK11_01435</name>
</gene>
<dbReference type="PANTHER" id="PTHR41878:SF1">
    <property type="entry name" value="TNPR PROTEIN"/>
    <property type="match status" value="1"/>
</dbReference>
<dbReference type="Pfam" id="PF07929">
    <property type="entry name" value="PRiA4_ORF3"/>
    <property type="match status" value="1"/>
</dbReference>
<reference evidence="3" key="1">
    <citation type="submission" date="2016-02" db="EMBL/GenBank/DDBJ databases">
        <authorList>
            <person name="Sanders J.G."/>
            <person name="Lin J.Y."/>
            <person name="Wertz J.T."/>
            <person name="Russell J.A."/>
            <person name="Moreau C.S."/>
            <person name="Powell S."/>
        </authorList>
    </citation>
    <scope>NUCLEOTIDE SEQUENCE [LARGE SCALE GENOMIC DNA]</scope>
    <source>
        <strain evidence="3">CAG34</strain>
    </source>
</reference>
<dbReference type="Gene3D" id="3.10.290.30">
    <property type="entry name" value="MM3350-like"/>
    <property type="match status" value="1"/>
</dbReference>
<comment type="caution">
    <text evidence="2">The sequence shown here is derived from an EMBL/GenBank/DDBJ whole genome shotgun (WGS) entry which is preliminary data.</text>
</comment>
<dbReference type="EMBL" id="LSZQ01000010">
    <property type="protein sequence ID" value="KXU37989.1"/>
    <property type="molecule type" value="Genomic_DNA"/>
</dbReference>